<evidence type="ECO:0000256" key="4">
    <source>
        <dbReference type="ARBA" id="ARBA00022989"/>
    </source>
</evidence>
<evidence type="ECO:0000256" key="5">
    <source>
        <dbReference type="ARBA" id="ARBA00023136"/>
    </source>
</evidence>
<evidence type="ECO:0000259" key="7">
    <source>
        <dbReference type="Pfam" id="PF02687"/>
    </source>
</evidence>
<evidence type="ECO:0000313" key="9">
    <source>
        <dbReference type="Proteomes" id="UP000593758"/>
    </source>
</evidence>
<evidence type="ECO:0000256" key="1">
    <source>
        <dbReference type="ARBA" id="ARBA00004651"/>
    </source>
</evidence>
<feature type="transmembrane region" description="Helical" evidence="6">
    <location>
        <begin position="828"/>
        <end position="850"/>
    </location>
</feature>
<dbReference type="KEGG" id="halt:IM660_11320"/>
<name>A0A7M1SQM1_9MICO</name>
<gene>
    <name evidence="8" type="ORF">IM660_11320</name>
</gene>
<keyword evidence="9" id="KW-1185">Reference proteome</keyword>
<dbReference type="EMBL" id="CP063169">
    <property type="protein sequence ID" value="QOR69294.1"/>
    <property type="molecule type" value="Genomic_DNA"/>
</dbReference>
<feature type="transmembrane region" description="Helical" evidence="6">
    <location>
        <begin position="373"/>
        <end position="390"/>
    </location>
</feature>
<feature type="domain" description="ABC3 transporter permease C-terminal" evidence="7">
    <location>
        <begin position="780"/>
        <end position="893"/>
    </location>
</feature>
<proteinExistence type="predicted"/>
<feature type="transmembrane region" description="Helical" evidence="6">
    <location>
        <begin position="870"/>
        <end position="891"/>
    </location>
</feature>
<feature type="transmembrane region" description="Helical" evidence="6">
    <location>
        <begin position="275"/>
        <end position="300"/>
    </location>
</feature>
<feature type="transmembrane region" description="Helical" evidence="6">
    <location>
        <begin position="26"/>
        <end position="47"/>
    </location>
</feature>
<feature type="transmembrane region" description="Helical" evidence="6">
    <location>
        <begin position="443"/>
        <end position="470"/>
    </location>
</feature>
<dbReference type="RefSeq" id="WP_193495577.1">
    <property type="nucleotide sequence ID" value="NZ_CP063169.1"/>
</dbReference>
<dbReference type="Pfam" id="PF02687">
    <property type="entry name" value="FtsX"/>
    <property type="match status" value="1"/>
</dbReference>
<feature type="transmembrane region" description="Helical" evidence="6">
    <location>
        <begin position="491"/>
        <end position="511"/>
    </location>
</feature>
<evidence type="ECO:0000256" key="6">
    <source>
        <dbReference type="SAM" id="Phobius"/>
    </source>
</evidence>
<dbReference type="PANTHER" id="PTHR30287:SF1">
    <property type="entry name" value="INNER MEMBRANE PROTEIN"/>
    <property type="match status" value="1"/>
</dbReference>
<evidence type="ECO:0000256" key="2">
    <source>
        <dbReference type="ARBA" id="ARBA00022475"/>
    </source>
</evidence>
<dbReference type="InterPro" id="IPR038766">
    <property type="entry name" value="Membrane_comp_ABC_pdt"/>
</dbReference>
<keyword evidence="3 6" id="KW-0812">Transmembrane</keyword>
<evidence type="ECO:0000313" key="8">
    <source>
        <dbReference type="EMBL" id="QOR69294.1"/>
    </source>
</evidence>
<protein>
    <recommendedName>
        <fullName evidence="7">ABC3 transporter permease C-terminal domain-containing protein</fullName>
    </recommendedName>
</protein>
<sequence length="904" mass="92424">MGAWVARWRAALRIARRDAWRNKGRTVLVVLLMMLPVAAGTFAIGALKSSRPTAETQITAAMGTQAQAQLEVACRGARAPTEQQINGGGVCFPDGPDLGELTEAELVAALPDGDGVVVGFLAATGLRTDEVLVDSVGTVEVDAAQVPGLVGDVDGDAMPGRAEILLGPGVAERLSASLGDAIELVTYEGSVVDVEVVGIGDRGPRVVVGPGTLPDGYGSRTWFVTGDAPVTWADVVALNEIGVTAISRAVLTDPPPPEDVYGGQFQPPADNAMRVGGAVLAVVALGLLEVVLLVGPAFAVGAKRSARTLALIAASGGQPRDLRRIVLAGGVVAGVLAAVVGVAVGTGCALAAYEILERSGEPVPNVVVPVLEPMVIGVIAVLLGLAAAWLPARAASRADVVTVLAGRRAFPPTRRRRGWIWLGLAAAGMGAAVIGAITSWTILLVVGVVTFEIGLIVASGTLVGVGARIAPRFGIAGRFALRDAHRNRSRTAPAVAAVLVAVAAASAGLVWTASSAEAERQMWRPVAADGTGVLGLHGDTTGGDRAEQFDQATGAVTELLPDAAVTPVRKLRRDVTQETSVRLMAIENPDVACPGGQEVWPGADDDRCRSDPSMYTGISLPDGVLVDDGSLVSLMGLEGADAAAAALAAGEVLVSSPDDIWADGQARLQLMDQAADTFGAEVAVPAHVVNWGKAEFALVIPPDVADQFVEIAVEAPGPDGEAEGPSVSVEVVGALVTGAEISQGDIDRLNRQLSEMGEGVTFAVEGNQSGPDVSSTLLLLVAAAVVVAIAATALSVGLALADSRPDLATLAAVGASPRVRRRMTAAQAGVIAGIGTVVGVVSGVALGFVFTTWQQGDVYTGTYWETVVPWEYLVLLLVALPALAIIGGWLFTRSRLPAIRRAAS</sequence>
<organism evidence="8 9">
    <name type="scientific">Ruania alkalisoli</name>
    <dbReference type="NCBI Taxonomy" id="2779775"/>
    <lineage>
        <taxon>Bacteria</taxon>
        <taxon>Bacillati</taxon>
        <taxon>Actinomycetota</taxon>
        <taxon>Actinomycetes</taxon>
        <taxon>Micrococcales</taxon>
        <taxon>Ruaniaceae</taxon>
        <taxon>Ruania</taxon>
    </lineage>
</organism>
<dbReference type="PANTHER" id="PTHR30287">
    <property type="entry name" value="MEMBRANE COMPONENT OF PREDICTED ABC SUPERFAMILY METABOLITE UPTAKE TRANSPORTER"/>
    <property type="match status" value="1"/>
</dbReference>
<dbReference type="AlphaFoldDB" id="A0A7M1SQM1"/>
<reference evidence="8 9" key="1">
    <citation type="submission" date="2020-10" db="EMBL/GenBank/DDBJ databases">
        <title>Haloactinobacterium sp. RN3S43, a bacterium isolated from saline soil.</title>
        <authorList>
            <person name="Sun J.-Q."/>
        </authorList>
    </citation>
    <scope>NUCLEOTIDE SEQUENCE [LARGE SCALE GENOMIC DNA]</scope>
    <source>
        <strain evidence="8 9">RN3S43</strain>
    </source>
</reference>
<comment type="subcellular location">
    <subcellularLocation>
        <location evidence="1">Cell membrane</location>
        <topology evidence="1">Multi-pass membrane protein</topology>
    </subcellularLocation>
</comment>
<keyword evidence="2" id="KW-1003">Cell membrane</keyword>
<keyword evidence="4 6" id="KW-1133">Transmembrane helix</keyword>
<dbReference type="Proteomes" id="UP000593758">
    <property type="component" value="Chromosome"/>
</dbReference>
<feature type="transmembrane region" description="Helical" evidence="6">
    <location>
        <begin position="777"/>
        <end position="801"/>
    </location>
</feature>
<dbReference type="GO" id="GO:0005886">
    <property type="term" value="C:plasma membrane"/>
    <property type="evidence" value="ECO:0007669"/>
    <property type="project" value="UniProtKB-SubCell"/>
</dbReference>
<evidence type="ECO:0000256" key="3">
    <source>
        <dbReference type="ARBA" id="ARBA00022692"/>
    </source>
</evidence>
<keyword evidence="5 6" id="KW-0472">Membrane</keyword>
<feature type="transmembrane region" description="Helical" evidence="6">
    <location>
        <begin position="325"/>
        <end position="353"/>
    </location>
</feature>
<accession>A0A7M1SQM1</accession>
<dbReference type="InterPro" id="IPR003838">
    <property type="entry name" value="ABC3_permease_C"/>
</dbReference>
<feature type="transmembrane region" description="Helical" evidence="6">
    <location>
        <begin position="418"/>
        <end position="437"/>
    </location>
</feature>